<dbReference type="RefSeq" id="WP_091335392.1">
    <property type="nucleotide sequence ID" value="NZ_FNOW01000065.1"/>
</dbReference>
<organism evidence="1 2">
    <name type="scientific">Allochromatium warmingii</name>
    <name type="common">Chromatium warmingii</name>
    <dbReference type="NCBI Taxonomy" id="61595"/>
    <lineage>
        <taxon>Bacteria</taxon>
        <taxon>Pseudomonadati</taxon>
        <taxon>Pseudomonadota</taxon>
        <taxon>Gammaproteobacteria</taxon>
        <taxon>Chromatiales</taxon>
        <taxon>Chromatiaceae</taxon>
        <taxon>Allochromatium</taxon>
    </lineage>
</organism>
<dbReference type="Proteomes" id="UP000198672">
    <property type="component" value="Unassembled WGS sequence"/>
</dbReference>
<evidence type="ECO:0000313" key="2">
    <source>
        <dbReference type="Proteomes" id="UP000198672"/>
    </source>
</evidence>
<protein>
    <submittedName>
        <fullName evidence="1">Uncharacterized protein</fullName>
    </submittedName>
</protein>
<dbReference type="EMBL" id="FNOW01000065">
    <property type="protein sequence ID" value="SDY42869.1"/>
    <property type="molecule type" value="Genomic_DNA"/>
</dbReference>
<accession>A0A1H3JTC5</accession>
<reference evidence="2" key="1">
    <citation type="submission" date="2016-10" db="EMBL/GenBank/DDBJ databases">
        <authorList>
            <person name="Varghese N."/>
            <person name="Submissions S."/>
        </authorList>
    </citation>
    <scope>NUCLEOTIDE SEQUENCE [LARGE SCALE GENOMIC DNA]</scope>
    <source>
        <strain evidence="2">DSM 173</strain>
    </source>
</reference>
<dbReference type="AlphaFoldDB" id="A0A1H3JTC5"/>
<sequence>MAKPVDLPTVKKTLAALDRLATENPTYLNQGESWSEHLDELEDLIMATPTRERVAAYRARMKEQKSKTVLYVTVPEKIVSVVKVESEKTGQTAAEIVSAAILNTYGQDQ</sequence>
<proteinExistence type="predicted"/>
<dbReference type="OrthoDB" id="10005818at2"/>
<gene>
    <name evidence="1" type="ORF">SAMN05421644_1655</name>
</gene>
<evidence type="ECO:0000313" key="1">
    <source>
        <dbReference type="EMBL" id="SDY42869.1"/>
    </source>
</evidence>
<keyword evidence="2" id="KW-1185">Reference proteome</keyword>
<name>A0A1H3JTC5_ALLWA</name>
<dbReference type="STRING" id="61595.SAMN05421644_1655"/>